<dbReference type="AlphaFoldDB" id="A0A0S3SQP8"/>
<sequence length="97" mass="11314">MSAAPSIKDCSFSTYLVRRGQSFQKKHMDKAWFICHALLGKDWHMLCRNHSSNQQKYTGLISVQAFEFKAVTALACLFSILYIELEYKAKFTWKKKN</sequence>
<reference evidence="2 3" key="1">
    <citation type="journal article" date="2015" name="Sci. Rep.">
        <title>The power of single molecule real-time sequencing technology in the de novo assembly of a eukaryotic genome.</title>
        <authorList>
            <person name="Sakai H."/>
            <person name="Naito K."/>
            <person name="Ogiso-Tanaka E."/>
            <person name="Takahashi Y."/>
            <person name="Iseki K."/>
            <person name="Muto C."/>
            <person name="Satou K."/>
            <person name="Teruya K."/>
            <person name="Shiroma A."/>
            <person name="Shimoji M."/>
            <person name="Hirano T."/>
            <person name="Itoh T."/>
            <person name="Kaga A."/>
            <person name="Tomooka N."/>
        </authorList>
    </citation>
    <scope>NUCLEOTIDE SEQUENCE [LARGE SCALE GENOMIC DNA]</scope>
    <source>
        <strain evidence="3">cv. Shumari</strain>
    </source>
</reference>
<dbReference type="EMBL" id="AP015041">
    <property type="protein sequence ID" value="BAT95161.1"/>
    <property type="molecule type" value="Genomic_DNA"/>
</dbReference>
<protein>
    <submittedName>
        <fullName evidence="2">Uncharacterized protein</fullName>
    </submittedName>
</protein>
<name>A0A0S3SQP8_PHAAN</name>
<evidence type="ECO:0000313" key="2">
    <source>
        <dbReference type="EMBL" id="BAT95161.1"/>
    </source>
</evidence>
<accession>A0A0S3SQP8</accession>
<keyword evidence="1" id="KW-0472">Membrane</keyword>
<organism evidence="2 3">
    <name type="scientific">Vigna angularis var. angularis</name>
    <dbReference type="NCBI Taxonomy" id="157739"/>
    <lineage>
        <taxon>Eukaryota</taxon>
        <taxon>Viridiplantae</taxon>
        <taxon>Streptophyta</taxon>
        <taxon>Embryophyta</taxon>
        <taxon>Tracheophyta</taxon>
        <taxon>Spermatophyta</taxon>
        <taxon>Magnoliopsida</taxon>
        <taxon>eudicotyledons</taxon>
        <taxon>Gunneridae</taxon>
        <taxon>Pentapetalae</taxon>
        <taxon>rosids</taxon>
        <taxon>fabids</taxon>
        <taxon>Fabales</taxon>
        <taxon>Fabaceae</taxon>
        <taxon>Papilionoideae</taxon>
        <taxon>50 kb inversion clade</taxon>
        <taxon>NPAAA clade</taxon>
        <taxon>indigoferoid/millettioid clade</taxon>
        <taxon>Phaseoleae</taxon>
        <taxon>Vigna</taxon>
    </lineage>
</organism>
<keyword evidence="3" id="KW-1185">Reference proteome</keyword>
<keyword evidence="1" id="KW-0812">Transmembrane</keyword>
<proteinExistence type="predicted"/>
<keyword evidence="1" id="KW-1133">Transmembrane helix</keyword>
<feature type="transmembrane region" description="Helical" evidence="1">
    <location>
        <begin position="66"/>
        <end position="85"/>
    </location>
</feature>
<dbReference type="Proteomes" id="UP000291084">
    <property type="component" value="Chromosome 8"/>
</dbReference>
<evidence type="ECO:0000256" key="1">
    <source>
        <dbReference type="SAM" id="Phobius"/>
    </source>
</evidence>
<gene>
    <name evidence="2" type="primary">Vigan.08G183100</name>
    <name evidence="2" type="ORF">VIGAN_08183100</name>
</gene>
<evidence type="ECO:0000313" key="3">
    <source>
        <dbReference type="Proteomes" id="UP000291084"/>
    </source>
</evidence>